<feature type="domain" description="C2H2-type" evidence="8">
    <location>
        <begin position="67"/>
        <end position="94"/>
    </location>
</feature>
<dbReference type="GO" id="GO:0008270">
    <property type="term" value="F:zinc ion binding"/>
    <property type="evidence" value="ECO:0007669"/>
    <property type="project" value="UniProtKB-KW"/>
</dbReference>
<keyword evidence="1" id="KW-0479">Metal-binding</keyword>
<evidence type="ECO:0000256" key="7">
    <source>
        <dbReference type="PROSITE-ProRule" id="PRU00042"/>
    </source>
</evidence>
<dbReference type="PROSITE" id="PS50157">
    <property type="entry name" value="ZINC_FINGER_C2H2_2"/>
    <property type="match status" value="2"/>
</dbReference>
<feature type="non-terminal residue" evidence="9">
    <location>
        <position position="1"/>
    </location>
</feature>
<evidence type="ECO:0000313" key="10">
    <source>
        <dbReference type="Proteomes" id="UP001054945"/>
    </source>
</evidence>
<dbReference type="GO" id="GO:0005694">
    <property type="term" value="C:chromosome"/>
    <property type="evidence" value="ECO:0007669"/>
    <property type="project" value="UniProtKB-ARBA"/>
</dbReference>
<evidence type="ECO:0000256" key="6">
    <source>
        <dbReference type="ARBA" id="ARBA00037948"/>
    </source>
</evidence>
<sequence length="104" mass="12308">SASNSFPTKVCKCYVCGRIFANLEQLKEHCCQQHRNLPYVCGLCERARKSCSNFKRHQLIHTGERPLVCRHCGQAFARKDKLNEHERRHERNPYYCKECRNILL</sequence>
<dbReference type="PANTHER" id="PTHR24388">
    <property type="entry name" value="ZINC FINGER PROTEIN"/>
    <property type="match status" value="1"/>
</dbReference>
<evidence type="ECO:0000256" key="3">
    <source>
        <dbReference type="ARBA" id="ARBA00022771"/>
    </source>
</evidence>
<comment type="caution">
    <text evidence="9">The sequence shown here is derived from an EMBL/GenBank/DDBJ whole genome shotgun (WGS) entry which is preliminary data.</text>
</comment>
<accession>A0AAV4TP93</accession>
<feature type="domain" description="C2H2-type" evidence="8">
    <location>
        <begin position="39"/>
        <end position="66"/>
    </location>
</feature>
<dbReference type="AlphaFoldDB" id="A0AAV4TP93"/>
<proteinExistence type="inferred from homology"/>
<keyword evidence="2" id="KW-0677">Repeat</keyword>
<dbReference type="InterPro" id="IPR036236">
    <property type="entry name" value="Znf_C2H2_sf"/>
</dbReference>
<keyword evidence="4" id="KW-0862">Zinc</keyword>
<name>A0AAV4TP93_CAEEX</name>
<dbReference type="PANTHER" id="PTHR24388:SF104">
    <property type="entry name" value="AT-RICH BINDING PROTEIN-RELATED"/>
    <property type="match status" value="1"/>
</dbReference>
<protein>
    <recommendedName>
        <fullName evidence="8">C2H2-type domain-containing protein</fullName>
    </recommendedName>
</protein>
<dbReference type="GO" id="GO:0000978">
    <property type="term" value="F:RNA polymerase II cis-regulatory region sequence-specific DNA binding"/>
    <property type="evidence" value="ECO:0007669"/>
    <property type="project" value="TreeGrafter"/>
</dbReference>
<dbReference type="PROSITE" id="PS00028">
    <property type="entry name" value="ZINC_FINGER_C2H2_1"/>
    <property type="match status" value="2"/>
</dbReference>
<dbReference type="InterPro" id="IPR013087">
    <property type="entry name" value="Znf_C2H2_type"/>
</dbReference>
<gene>
    <name evidence="9" type="ORF">CEXT_521101</name>
</gene>
<evidence type="ECO:0000256" key="2">
    <source>
        <dbReference type="ARBA" id="ARBA00022737"/>
    </source>
</evidence>
<keyword evidence="10" id="KW-1185">Reference proteome</keyword>
<dbReference type="GO" id="GO:0045893">
    <property type="term" value="P:positive regulation of DNA-templated transcription"/>
    <property type="evidence" value="ECO:0007669"/>
    <property type="project" value="UniProtKB-ARBA"/>
</dbReference>
<reference evidence="9 10" key="1">
    <citation type="submission" date="2021-06" db="EMBL/GenBank/DDBJ databases">
        <title>Caerostris extrusa draft genome.</title>
        <authorList>
            <person name="Kono N."/>
            <person name="Arakawa K."/>
        </authorList>
    </citation>
    <scope>NUCLEOTIDE SEQUENCE [LARGE SCALE GENOMIC DNA]</scope>
</reference>
<dbReference type="Proteomes" id="UP001054945">
    <property type="component" value="Unassembled WGS sequence"/>
</dbReference>
<evidence type="ECO:0000256" key="5">
    <source>
        <dbReference type="ARBA" id="ARBA00023242"/>
    </source>
</evidence>
<evidence type="ECO:0000259" key="8">
    <source>
        <dbReference type="PROSITE" id="PS50157"/>
    </source>
</evidence>
<keyword evidence="5" id="KW-0539">Nucleus</keyword>
<dbReference type="SMART" id="SM00355">
    <property type="entry name" value="ZnF_C2H2"/>
    <property type="match status" value="3"/>
</dbReference>
<evidence type="ECO:0000256" key="4">
    <source>
        <dbReference type="ARBA" id="ARBA00022833"/>
    </source>
</evidence>
<evidence type="ECO:0000313" key="9">
    <source>
        <dbReference type="EMBL" id="GIY47564.1"/>
    </source>
</evidence>
<comment type="similarity">
    <text evidence="6">Belongs to the snail C2H2-type zinc-finger protein family.</text>
</comment>
<keyword evidence="3 7" id="KW-0863">Zinc-finger</keyword>
<organism evidence="9 10">
    <name type="scientific">Caerostris extrusa</name>
    <name type="common">Bark spider</name>
    <name type="synonym">Caerostris bankana</name>
    <dbReference type="NCBI Taxonomy" id="172846"/>
    <lineage>
        <taxon>Eukaryota</taxon>
        <taxon>Metazoa</taxon>
        <taxon>Ecdysozoa</taxon>
        <taxon>Arthropoda</taxon>
        <taxon>Chelicerata</taxon>
        <taxon>Arachnida</taxon>
        <taxon>Araneae</taxon>
        <taxon>Araneomorphae</taxon>
        <taxon>Entelegynae</taxon>
        <taxon>Araneoidea</taxon>
        <taxon>Araneidae</taxon>
        <taxon>Caerostris</taxon>
    </lineage>
</organism>
<dbReference type="GO" id="GO:0000981">
    <property type="term" value="F:DNA-binding transcription factor activity, RNA polymerase II-specific"/>
    <property type="evidence" value="ECO:0007669"/>
    <property type="project" value="TreeGrafter"/>
</dbReference>
<evidence type="ECO:0000256" key="1">
    <source>
        <dbReference type="ARBA" id="ARBA00022723"/>
    </source>
</evidence>
<dbReference type="SUPFAM" id="SSF57667">
    <property type="entry name" value="beta-beta-alpha zinc fingers"/>
    <property type="match status" value="1"/>
</dbReference>
<dbReference type="InterPro" id="IPR050527">
    <property type="entry name" value="Snail/Krueppel_Znf"/>
</dbReference>
<dbReference type="Pfam" id="PF00096">
    <property type="entry name" value="zf-C2H2"/>
    <property type="match status" value="2"/>
</dbReference>
<dbReference type="Gene3D" id="3.30.160.60">
    <property type="entry name" value="Classic Zinc Finger"/>
    <property type="match status" value="2"/>
</dbReference>
<dbReference type="EMBL" id="BPLR01011593">
    <property type="protein sequence ID" value="GIY47564.1"/>
    <property type="molecule type" value="Genomic_DNA"/>
</dbReference>
<dbReference type="FunFam" id="3.30.160.60:FF:001732">
    <property type="entry name" value="Zgc:162936"/>
    <property type="match status" value="1"/>
</dbReference>